<dbReference type="GO" id="GO:0006351">
    <property type="term" value="P:DNA-templated transcription"/>
    <property type="evidence" value="ECO:0007669"/>
    <property type="project" value="InterPro"/>
</dbReference>
<dbReference type="Gene3D" id="4.10.240.10">
    <property type="entry name" value="Zn(2)-C6 fungal-type DNA-binding domain"/>
    <property type="match status" value="1"/>
</dbReference>
<keyword evidence="2" id="KW-0479">Metal-binding</keyword>
<evidence type="ECO:0000256" key="2">
    <source>
        <dbReference type="ARBA" id="ARBA00022723"/>
    </source>
</evidence>
<dbReference type="GO" id="GO:0000981">
    <property type="term" value="F:DNA-binding transcription factor activity, RNA polymerase II-specific"/>
    <property type="evidence" value="ECO:0007669"/>
    <property type="project" value="InterPro"/>
</dbReference>
<feature type="compositionally biased region" description="Low complexity" evidence="7">
    <location>
        <begin position="74"/>
        <end position="92"/>
    </location>
</feature>
<keyword evidence="5" id="KW-0804">Transcription</keyword>
<dbReference type="RefSeq" id="XP_066007785.1">
    <property type="nucleotide sequence ID" value="XM_066153056.1"/>
</dbReference>
<organism evidence="9 10">
    <name type="scientific">Colletotrichum fructicola (strain Nara gc5)</name>
    <name type="common">Anthracnose fungus</name>
    <name type="synonym">Colletotrichum gloeosporioides (strain Nara gc5)</name>
    <dbReference type="NCBI Taxonomy" id="1213859"/>
    <lineage>
        <taxon>Eukaryota</taxon>
        <taxon>Fungi</taxon>
        <taxon>Dikarya</taxon>
        <taxon>Ascomycota</taxon>
        <taxon>Pezizomycotina</taxon>
        <taxon>Sordariomycetes</taxon>
        <taxon>Hypocreomycetidae</taxon>
        <taxon>Glomerellales</taxon>
        <taxon>Glomerellaceae</taxon>
        <taxon>Colletotrichum</taxon>
        <taxon>Colletotrichum gloeosporioides species complex</taxon>
    </lineage>
</organism>
<evidence type="ECO:0000256" key="1">
    <source>
        <dbReference type="ARBA" id="ARBA00004123"/>
    </source>
</evidence>
<evidence type="ECO:0000256" key="4">
    <source>
        <dbReference type="ARBA" id="ARBA00023125"/>
    </source>
</evidence>
<dbReference type="GeneID" id="43607731"/>
<dbReference type="GO" id="GO:0008270">
    <property type="term" value="F:zinc ion binding"/>
    <property type="evidence" value="ECO:0007669"/>
    <property type="project" value="InterPro"/>
</dbReference>
<proteinExistence type="predicted"/>
<dbReference type="PANTHER" id="PTHR47540:SF2">
    <property type="entry name" value="ZN(II)2CYS6 TRANSCRIPTION FACTOR (EUROFUNG)"/>
    <property type="match status" value="1"/>
</dbReference>
<dbReference type="Pfam" id="PF04082">
    <property type="entry name" value="Fungal_trans"/>
    <property type="match status" value="1"/>
</dbReference>
<dbReference type="PANTHER" id="PTHR47540">
    <property type="entry name" value="THIAMINE REPRESSIBLE GENES REGULATORY PROTEIN THI5"/>
    <property type="match status" value="1"/>
</dbReference>
<reference evidence="9 10" key="2">
    <citation type="submission" date="2020-04" db="EMBL/GenBank/DDBJ databases">
        <title>Genome sequencing and assembly of multiple isolates from the Colletotrichum gloeosporioides species complex.</title>
        <authorList>
            <person name="Gan P."/>
            <person name="Shirasu K."/>
        </authorList>
    </citation>
    <scope>NUCLEOTIDE SEQUENCE [LARGE SCALE GENOMIC DNA]</scope>
    <source>
        <strain evidence="9 10">Nara gc5</strain>
    </source>
</reference>
<dbReference type="CDD" id="cd00067">
    <property type="entry name" value="GAL4"/>
    <property type="match status" value="1"/>
</dbReference>
<evidence type="ECO:0000256" key="6">
    <source>
        <dbReference type="ARBA" id="ARBA00023242"/>
    </source>
</evidence>
<feature type="domain" description="Zn(2)-C6 fungal-type" evidence="8">
    <location>
        <begin position="23"/>
        <end position="52"/>
    </location>
</feature>
<protein>
    <submittedName>
        <fullName evidence="9">Putative transcriptional regulatory protein</fullName>
    </submittedName>
</protein>
<dbReference type="PROSITE" id="PS00463">
    <property type="entry name" value="ZN2_CY6_FUNGAL_1"/>
    <property type="match status" value="1"/>
</dbReference>
<evidence type="ECO:0000259" key="8">
    <source>
        <dbReference type="PROSITE" id="PS50048"/>
    </source>
</evidence>
<dbReference type="AlphaFoldDB" id="A0A7J6IPY4"/>
<evidence type="ECO:0000313" key="9">
    <source>
        <dbReference type="EMBL" id="KAF4478251.1"/>
    </source>
</evidence>
<evidence type="ECO:0000256" key="5">
    <source>
        <dbReference type="ARBA" id="ARBA00023163"/>
    </source>
</evidence>
<feature type="region of interest" description="Disordered" evidence="7">
    <location>
        <begin position="63"/>
        <end position="122"/>
    </location>
</feature>
<dbReference type="CDD" id="cd12148">
    <property type="entry name" value="fungal_TF_MHR"/>
    <property type="match status" value="1"/>
</dbReference>
<dbReference type="SMART" id="SM00906">
    <property type="entry name" value="Fungal_trans"/>
    <property type="match status" value="1"/>
</dbReference>
<evidence type="ECO:0000256" key="3">
    <source>
        <dbReference type="ARBA" id="ARBA00023015"/>
    </source>
</evidence>
<dbReference type="Proteomes" id="UP000011096">
    <property type="component" value="Unassembled WGS sequence"/>
</dbReference>
<dbReference type="GO" id="GO:0043565">
    <property type="term" value="F:sequence-specific DNA binding"/>
    <property type="evidence" value="ECO:0007669"/>
    <property type="project" value="TreeGrafter"/>
</dbReference>
<feature type="compositionally biased region" description="Basic and acidic residues" evidence="7">
    <location>
        <begin position="94"/>
        <end position="104"/>
    </location>
</feature>
<keyword evidence="10" id="KW-1185">Reference proteome</keyword>
<keyword evidence="3" id="KW-0805">Transcription regulation</keyword>
<dbReference type="EMBL" id="ANPB02000008">
    <property type="protein sequence ID" value="KAF4478251.1"/>
    <property type="molecule type" value="Genomic_DNA"/>
</dbReference>
<evidence type="ECO:0000313" key="10">
    <source>
        <dbReference type="Proteomes" id="UP000011096"/>
    </source>
</evidence>
<dbReference type="SUPFAM" id="SSF57701">
    <property type="entry name" value="Zn2/Cys6 DNA-binding domain"/>
    <property type="match status" value="1"/>
</dbReference>
<keyword evidence="6" id="KW-0539">Nucleus</keyword>
<gene>
    <name evidence="9" type="ORF">CGGC5_v014213</name>
</gene>
<keyword evidence="4" id="KW-0238">DNA-binding</keyword>
<dbReference type="InterPro" id="IPR001138">
    <property type="entry name" value="Zn2Cys6_DnaBD"/>
</dbReference>
<dbReference type="GO" id="GO:0005634">
    <property type="term" value="C:nucleus"/>
    <property type="evidence" value="ECO:0007669"/>
    <property type="project" value="UniProtKB-SubCell"/>
</dbReference>
<comment type="caution">
    <text evidence="9">The sequence shown here is derived from an EMBL/GenBank/DDBJ whole genome shotgun (WGS) entry which is preliminary data.</text>
</comment>
<dbReference type="InterPro" id="IPR051711">
    <property type="entry name" value="Stress_Response_Reg"/>
</dbReference>
<accession>A0A7J6IPY4</accession>
<dbReference type="InterPro" id="IPR007219">
    <property type="entry name" value="XnlR_reg_dom"/>
</dbReference>
<sequence>MEDEHQSTPVSTSTTKKKYVTRACDACKKRKSKCDGREPCGRCLSSEIDCTYVSSYNRVQRLNSQRRGRVTAGKARTSSRTAAKSSNASNSSQRTEEENQDPHTENSQSIPPTPARLASEGDASAHGFLRRVSDHLAKVGQGLPRSLFNREQDLLDSNDPSIFSLPPKTITQGYVDCFFDHASVTYRYVSRREVVDTFEKVYADDQSVTKDHDRMAVLLSVMATGCLCISSWKNEPLPPWRQKSYKFLQAAETRLAKTQGQFPPSMRHIQAVMLKCQFEVGSGRFNSAWMSLGCAVRLSQMVDIHREQKLCDPIEGHFRRCLFWAMFMIDRYLAAILGRPMAIHDLDVNMSYPHVVNPAVECYLSTTEKRLTKILGLAISRLYLGAVHTPESQEQIVTELEREIDDWLRDTPDFFHPRQEQEKGGDQEFYEVSWVLRRQQRTTQAAFLFNKMMIYRGYLLREFLDQTPSTPSSSSCSGRIRACVDNALAMVSLATNVGADECKYNAAFWTTSHFLFCATSILLVYCILYPDSDDTDKVHAAIEDAMKVHRELDYGAHINDQKLLEESCSRVHIVRHMNSTSPVGNAEVVMQSGNSPWSHSDQVSISNFLTSQTLSENQIFLNDNMQQMSAPTSHSQTRPTDISMFEMSGTIEPNHLPLGQPHTGVFGEQQGFQLTSFGSVSDFDMILDIGFDNTPNTTRRRPGLG</sequence>
<comment type="subcellular location">
    <subcellularLocation>
        <location evidence="1">Nucleus</location>
    </subcellularLocation>
</comment>
<name>A0A7J6IPY4_COLFN</name>
<dbReference type="Pfam" id="PF00172">
    <property type="entry name" value="Zn_clus"/>
    <property type="match status" value="1"/>
</dbReference>
<reference evidence="9 10" key="1">
    <citation type="submission" date="2012-08" db="EMBL/GenBank/DDBJ databases">
        <authorList>
            <person name="Gan P.H.P."/>
            <person name="Ikeda K."/>
            <person name="Irieda H."/>
            <person name="Narusaka M."/>
            <person name="O'Connell R.J."/>
            <person name="Narusaka Y."/>
            <person name="Takano Y."/>
            <person name="Kubo Y."/>
            <person name="Shirasu K."/>
        </authorList>
    </citation>
    <scope>NUCLEOTIDE SEQUENCE [LARGE SCALE GENOMIC DNA]</scope>
    <source>
        <strain evidence="9 10">Nara gc5</strain>
    </source>
</reference>
<dbReference type="SMART" id="SM00066">
    <property type="entry name" value="GAL4"/>
    <property type="match status" value="1"/>
</dbReference>
<dbReference type="OrthoDB" id="4847628at2759"/>
<dbReference type="GO" id="GO:0045944">
    <property type="term" value="P:positive regulation of transcription by RNA polymerase II"/>
    <property type="evidence" value="ECO:0007669"/>
    <property type="project" value="TreeGrafter"/>
</dbReference>
<dbReference type="PROSITE" id="PS50048">
    <property type="entry name" value="ZN2_CY6_FUNGAL_2"/>
    <property type="match status" value="1"/>
</dbReference>
<dbReference type="InterPro" id="IPR036864">
    <property type="entry name" value="Zn2-C6_fun-type_DNA-bd_sf"/>
</dbReference>
<evidence type="ECO:0000256" key="7">
    <source>
        <dbReference type="SAM" id="MobiDB-lite"/>
    </source>
</evidence>
<dbReference type="InParanoid" id="A0A7J6IPY4"/>